<evidence type="ECO:0008006" key="3">
    <source>
        <dbReference type="Google" id="ProtNLM"/>
    </source>
</evidence>
<gene>
    <name evidence="1" type="ORF">FHR96_003512</name>
</gene>
<sequence>MKKIVHVGQMKSGATYLQNACSVNREALFRQGVFYPGPNFNHQHACYGICGKNIPWVSKVKPLWESLGDELIRQLDSSDRSSLISCEALSCLNKNGVEDFVETIGGVDEVVVTIRNFHSVLLSAWQQSVKGGGTSSLPEFFERLKATKKAGDGLWRNYAFGTTVENWSSHAKVTVLVTSGDQVLENFFKILGVEGVCYNSKDAMSGNVSLMREDVELLRGVNRLNSGMSKDAREAYVRYLLEEYFFPAASKGLGSKITLPREYASLVEAWCDEEIEKTNSAHGVRIVGDVSSISRIVEDKLAQEGDSCPHNLSGRLEFHLGSC</sequence>
<dbReference type="AlphaFoldDB" id="A0A7W5C0X2"/>
<dbReference type="RefSeq" id="WP_183388981.1">
    <property type="nucleotide sequence ID" value="NZ_JACHXM010000024.1"/>
</dbReference>
<evidence type="ECO:0000313" key="2">
    <source>
        <dbReference type="Proteomes" id="UP000525987"/>
    </source>
</evidence>
<organism evidence="1 2">
    <name type="scientific">Halomonas organivorans</name>
    <dbReference type="NCBI Taxonomy" id="257772"/>
    <lineage>
        <taxon>Bacteria</taxon>
        <taxon>Pseudomonadati</taxon>
        <taxon>Pseudomonadota</taxon>
        <taxon>Gammaproteobacteria</taxon>
        <taxon>Oceanospirillales</taxon>
        <taxon>Halomonadaceae</taxon>
        <taxon>Halomonas</taxon>
    </lineage>
</organism>
<keyword evidence="2" id="KW-1185">Reference proteome</keyword>
<dbReference type="EMBL" id="JACHXM010000024">
    <property type="protein sequence ID" value="MBB3142612.1"/>
    <property type="molecule type" value="Genomic_DNA"/>
</dbReference>
<accession>A0A7W5C0X2</accession>
<name>A0A7W5C0X2_9GAMM</name>
<proteinExistence type="predicted"/>
<dbReference type="Proteomes" id="UP000525987">
    <property type="component" value="Unassembled WGS sequence"/>
</dbReference>
<protein>
    <recommendedName>
        <fullName evidence="3">Sulfotransferase domain-containing protein</fullName>
    </recommendedName>
</protein>
<evidence type="ECO:0000313" key="1">
    <source>
        <dbReference type="EMBL" id="MBB3142612.1"/>
    </source>
</evidence>
<comment type="caution">
    <text evidence="1">The sequence shown here is derived from an EMBL/GenBank/DDBJ whole genome shotgun (WGS) entry which is preliminary data.</text>
</comment>
<dbReference type="InterPro" id="IPR027417">
    <property type="entry name" value="P-loop_NTPase"/>
</dbReference>
<reference evidence="1 2" key="1">
    <citation type="submission" date="2020-08" db="EMBL/GenBank/DDBJ databases">
        <title>Genomic Encyclopedia of Type Strains, Phase III (KMG-III): the genomes of soil and plant-associated and newly described type strains.</title>
        <authorList>
            <person name="Whitman W."/>
        </authorList>
    </citation>
    <scope>NUCLEOTIDE SEQUENCE [LARGE SCALE GENOMIC DNA]</scope>
    <source>
        <strain evidence="1 2">CECT 5995</strain>
    </source>
</reference>
<dbReference type="SUPFAM" id="SSF52540">
    <property type="entry name" value="P-loop containing nucleoside triphosphate hydrolases"/>
    <property type="match status" value="1"/>
</dbReference>